<dbReference type="Proteomes" id="UP000530514">
    <property type="component" value="Unassembled WGS sequence"/>
</dbReference>
<keyword evidence="2" id="KW-1185">Reference proteome</keyword>
<protein>
    <submittedName>
        <fullName evidence="1">Uncharacterized protein</fullName>
    </submittedName>
</protein>
<gene>
    <name evidence="1" type="ORF">H1164_03755</name>
</gene>
<comment type="caution">
    <text evidence="1">The sequence shown here is derived from an EMBL/GenBank/DDBJ whole genome shotgun (WGS) entry which is preliminary data.</text>
</comment>
<evidence type="ECO:0000313" key="1">
    <source>
        <dbReference type="EMBL" id="MBA4542016.1"/>
    </source>
</evidence>
<dbReference type="EMBL" id="JACEIP010000004">
    <property type="protein sequence ID" value="MBA4542016.1"/>
    <property type="molecule type" value="Genomic_DNA"/>
</dbReference>
<dbReference type="RefSeq" id="WP_033099423.1">
    <property type="nucleotide sequence ID" value="NZ_JACEIP010000004.1"/>
</dbReference>
<reference evidence="1 2" key="1">
    <citation type="submission" date="2020-07" db="EMBL/GenBank/DDBJ databases">
        <authorList>
            <person name="Feng H."/>
        </authorList>
    </citation>
    <scope>NUCLEOTIDE SEQUENCE [LARGE SCALE GENOMIC DNA]</scope>
    <source>
        <strain evidence="2">s-11</strain>
    </source>
</reference>
<proteinExistence type="predicted"/>
<name>A0A7W1X8G1_9BACL</name>
<sequence length="67" mass="8291">MDMHIYKPSRERLRAARERLNQRDKTRGTPEERMRHQLEVYLDMKEFQDRVYGYIQALLNAHIEEEE</sequence>
<organism evidence="1 2">
    <name type="scientific">Thermoactinomyces daqus</name>
    <dbReference type="NCBI Taxonomy" id="1329516"/>
    <lineage>
        <taxon>Bacteria</taxon>
        <taxon>Bacillati</taxon>
        <taxon>Bacillota</taxon>
        <taxon>Bacilli</taxon>
        <taxon>Bacillales</taxon>
        <taxon>Thermoactinomycetaceae</taxon>
        <taxon>Thermoactinomyces</taxon>
    </lineage>
</organism>
<dbReference type="AlphaFoldDB" id="A0A7W1X8G1"/>
<evidence type="ECO:0000313" key="2">
    <source>
        <dbReference type="Proteomes" id="UP000530514"/>
    </source>
</evidence>
<accession>A0A7W1X8G1</accession>